<reference evidence="1" key="1">
    <citation type="submission" date="2023-07" db="EMBL/GenBank/DDBJ databases">
        <title>A chromosome-level genome assembly of Lolium multiflorum.</title>
        <authorList>
            <person name="Chen Y."/>
            <person name="Copetti D."/>
            <person name="Kolliker R."/>
            <person name="Studer B."/>
        </authorList>
    </citation>
    <scope>NUCLEOTIDE SEQUENCE</scope>
    <source>
        <strain evidence="1">02402/16</strain>
        <tissue evidence="1">Leaf</tissue>
    </source>
</reference>
<dbReference type="Proteomes" id="UP001231189">
    <property type="component" value="Unassembled WGS sequence"/>
</dbReference>
<protein>
    <submittedName>
        <fullName evidence="1">Uncharacterized protein</fullName>
    </submittedName>
</protein>
<evidence type="ECO:0000313" key="2">
    <source>
        <dbReference type="Proteomes" id="UP001231189"/>
    </source>
</evidence>
<accession>A0AAD8WS16</accession>
<sequence length="216" mass="25092">MLMGDFNLIRGAQDKNNNNINWALVNLFNDAIARWALLEVLKSWWEELLASNVNPRDAIGVWHGHDSGLRQVLKGWSANLGKERRVTKAEILAQIQNLDMIADEQGLDEEGWALRYHLEDQLIQIFSDEEEYWRQRGRLRWTLQGDANTKYFHAVANGRRRRCHISSLKTDEGEITDQQAITQHVYDFYRALMGAEEPKLLSLQQDFLATEVRVTD</sequence>
<keyword evidence="2" id="KW-1185">Reference proteome</keyword>
<gene>
    <name evidence="1" type="ORF">QYE76_039313</name>
</gene>
<dbReference type="AlphaFoldDB" id="A0AAD8WS16"/>
<evidence type="ECO:0000313" key="1">
    <source>
        <dbReference type="EMBL" id="KAK1678465.1"/>
    </source>
</evidence>
<name>A0AAD8WS16_LOLMU</name>
<proteinExistence type="predicted"/>
<dbReference type="EMBL" id="JAUUTY010000002">
    <property type="protein sequence ID" value="KAK1678465.1"/>
    <property type="molecule type" value="Genomic_DNA"/>
</dbReference>
<comment type="caution">
    <text evidence="1">The sequence shown here is derived from an EMBL/GenBank/DDBJ whole genome shotgun (WGS) entry which is preliminary data.</text>
</comment>
<organism evidence="1 2">
    <name type="scientific">Lolium multiflorum</name>
    <name type="common">Italian ryegrass</name>
    <name type="synonym">Lolium perenne subsp. multiflorum</name>
    <dbReference type="NCBI Taxonomy" id="4521"/>
    <lineage>
        <taxon>Eukaryota</taxon>
        <taxon>Viridiplantae</taxon>
        <taxon>Streptophyta</taxon>
        <taxon>Embryophyta</taxon>
        <taxon>Tracheophyta</taxon>
        <taxon>Spermatophyta</taxon>
        <taxon>Magnoliopsida</taxon>
        <taxon>Liliopsida</taxon>
        <taxon>Poales</taxon>
        <taxon>Poaceae</taxon>
        <taxon>BOP clade</taxon>
        <taxon>Pooideae</taxon>
        <taxon>Poodae</taxon>
        <taxon>Poeae</taxon>
        <taxon>Poeae Chloroplast Group 2 (Poeae type)</taxon>
        <taxon>Loliodinae</taxon>
        <taxon>Loliinae</taxon>
        <taxon>Lolium</taxon>
    </lineage>
</organism>